<proteinExistence type="predicted"/>
<dbReference type="Proteomes" id="UP000541185">
    <property type="component" value="Unassembled WGS sequence"/>
</dbReference>
<feature type="transmembrane region" description="Helical" evidence="5">
    <location>
        <begin position="41"/>
        <end position="61"/>
    </location>
</feature>
<evidence type="ECO:0000256" key="1">
    <source>
        <dbReference type="ARBA" id="ARBA00022475"/>
    </source>
</evidence>
<dbReference type="Pfam" id="PF07869">
    <property type="entry name" value="DUF1656"/>
    <property type="match status" value="1"/>
</dbReference>
<evidence type="ECO:0000256" key="5">
    <source>
        <dbReference type="SAM" id="Phobius"/>
    </source>
</evidence>
<keyword evidence="1" id="KW-1003">Cell membrane</keyword>
<keyword evidence="3 5" id="KW-1133">Transmembrane helix</keyword>
<reference evidence="6 7" key="1">
    <citation type="submission" date="2020-04" db="EMBL/GenBank/DDBJ databases">
        <title>Ramlibacter sp. G-1-2-2 isolated from soil.</title>
        <authorList>
            <person name="Dahal R.H."/>
        </authorList>
    </citation>
    <scope>NUCLEOTIDE SEQUENCE [LARGE SCALE GENOMIC DNA]</scope>
    <source>
        <strain evidence="6 7">G-1-2-2</strain>
    </source>
</reference>
<dbReference type="RefSeq" id="WP_169419140.1">
    <property type="nucleotide sequence ID" value="NZ_JABBFX010000001.1"/>
</dbReference>
<evidence type="ECO:0000313" key="7">
    <source>
        <dbReference type="Proteomes" id="UP000541185"/>
    </source>
</evidence>
<comment type="caution">
    <text evidence="6">The sequence shown here is derived from an EMBL/GenBank/DDBJ whole genome shotgun (WGS) entry which is preliminary data.</text>
</comment>
<dbReference type="EMBL" id="JABBFX010000001">
    <property type="protein sequence ID" value="NML45049.1"/>
    <property type="molecule type" value="Genomic_DNA"/>
</dbReference>
<protein>
    <submittedName>
        <fullName evidence="6">DUF1656 domain-containing protein</fullName>
    </submittedName>
</protein>
<evidence type="ECO:0000256" key="3">
    <source>
        <dbReference type="ARBA" id="ARBA00022989"/>
    </source>
</evidence>
<keyword evidence="4 5" id="KW-0472">Membrane</keyword>
<sequence>MIGDADLYGLYVPWLLVLCLLGVAVSWALRRVLASIGFYRWVWHPALFDLALYALVVWALAATTSSLRLA</sequence>
<keyword evidence="2 5" id="KW-0812">Transmembrane</keyword>
<evidence type="ECO:0000256" key="4">
    <source>
        <dbReference type="ARBA" id="ARBA00023136"/>
    </source>
</evidence>
<keyword evidence="7" id="KW-1185">Reference proteome</keyword>
<name>A0A848H6A8_9BURK</name>
<feature type="transmembrane region" description="Helical" evidence="5">
    <location>
        <begin position="12"/>
        <end position="29"/>
    </location>
</feature>
<gene>
    <name evidence="6" type="ORF">HHL11_14925</name>
</gene>
<dbReference type="InterPro" id="IPR012451">
    <property type="entry name" value="DUF1656"/>
</dbReference>
<accession>A0A848H6A8</accession>
<evidence type="ECO:0000313" key="6">
    <source>
        <dbReference type="EMBL" id="NML45049.1"/>
    </source>
</evidence>
<evidence type="ECO:0000256" key="2">
    <source>
        <dbReference type="ARBA" id="ARBA00022692"/>
    </source>
</evidence>
<organism evidence="6 7">
    <name type="scientific">Ramlibacter agri</name>
    <dbReference type="NCBI Taxonomy" id="2728837"/>
    <lineage>
        <taxon>Bacteria</taxon>
        <taxon>Pseudomonadati</taxon>
        <taxon>Pseudomonadota</taxon>
        <taxon>Betaproteobacteria</taxon>
        <taxon>Burkholderiales</taxon>
        <taxon>Comamonadaceae</taxon>
        <taxon>Ramlibacter</taxon>
    </lineage>
</organism>
<dbReference type="AlphaFoldDB" id="A0A848H6A8"/>